<protein>
    <submittedName>
        <fullName evidence="2">Uncharacterized protein</fullName>
    </submittedName>
</protein>
<keyword evidence="1" id="KW-0472">Membrane</keyword>
<reference evidence="2 3" key="1">
    <citation type="submission" date="2020-04" db="EMBL/GenBank/DDBJ databases">
        <title>Usitatibacter rugosus gen. nov., sp. nov. and Usitatibacter palustris sp. nov., novel members of Usitatibacteraceae fam. nov. within the order Nitrosomonadales isolated from soil.</title>
        <authorList>
            <person name="Huber K.J."/>
            <person name="Neumann-Schaal M."/>
            <person name="Geppert A."/>
            <person name="Luckner M."/>
            <person name="Wanner G."/>
            <person name="Overmann J."/>
        </authorList>
    </citation>
    <scope>NUCLEOTIDE SEQUENCE [LARGE SCALE GENOMIC DNA]</scope>
    <source>
        <strain evidence="2 3">Swamp67</strain>
    </source>
</reference>
<evidence type="ECO:0000313" key="2">
    <source>
        <dbReference type="EMBL" id="QJR13557.1"/>
    </source>
</evidence>
<dbReference type="Proteomes" id="UP000503096">
    <property type="component" value="Chromosome"/>
</dbReference>
<proteinExistence type="predicted"/>
<dbReference type="InParanoid" id="A0A6M4H6I0"/>
<accession>A0A6M4H6I0</accession>
<dbReference type="RefSeq" id="WP_171160241.1">
    <property type="nucleotide sequence ID" value="NZ_CP053073.1"/>
</dbReference>
<dbReference type="KEGG" id="upl:DSM104440_00341"/>
<keyword evidence="1" id="KW-1133">Transmembrane helix</keyword>
<evidence type="ECO:0000256" key="1">
    <source>
        <dbReference type="SAM" id="Phobius"/>
    </source>
</evidence>
<keyword evidence="1" id="KW-0812">Transmembrane</keyword>
<organism evidence="2 3">
    <name type="scientific">Usitatibacter palustris</name>
    <dbReference type="NCBI Taxonomy" id="2732487"/>
    <lineage>
        <taxon>Bacteria</taxon>
        <taxon>Pseudomonadati</taxon>
        <taxon>Pseudomonadota</taxon>
        <taxon>Betaproteobacteria</taxon>
        <taxon>Nitrosomonadales</taxon>
        <taxon>Usitatibacteraceae</taxon>
        <taxon>Usitatibacter</taxon>
    </lineage>
</organism>
<name>A0A6M4H6I0_9PROT</name>
<sequence length="56" mass="6302">MKQFLVCSLLLAVVPMVLLNPMGRDAFLGYYLGVVATWFVVICVGKWQNTAQARLR</sequence>
<evidence type="ECO:0000313" key="3">
    <source>
        <dbReference type="Proteomes" id="UP000503096"/>
    </source>
</evidence>
<gene>
    <name evidence="2" type="ORF">DSM104440_00341</name>
</gene>
<keyword evidence="3" id="KW-1185">Reference proteome</keyword>
<dbReference type="AlphaFoldDB" id="A0A6M4H6I0"/>
<dbReference type="EMBL" id="CP053073">
    <property type="protein sequence ID" value="QJR13557.1"/>
    <property type="molecule type" value="Genomic_DNA"/>
</dbReference>
<feature type="transmembrane region" description="Helical" evidence="1">
    <location>
        <begin position="29"/>
        <end position="47"/>
    </location>
</feature>